<dbReference type="EMBL" id="KF900517">
    <property type="protein sequence ID" value="AIE97825.1"/>
    <property type="molecule type" value="Genomic_DNA"/>
</dbReference>
<dbReference type="GO" id="GO:0005829">
    <property type="term" value="C:cytosol"/>
    <property type="evidence" value="ECO:0007669"/>
    <property type="project" value="TreeGrafter"/>
</dbReference>
<gene>
    <name evidence="2" type="primary">guaA</name>
</gene>
<dbReference type="GO" id="GO:0016740">
    <property type="term" value="F:transferase activity"/>
    <property type="evidence" value="ECO:0007669"/>
    <property type="project" value="UniProtKB-KW"/>
</dbReference>
<name>A0A075G1D6_9ARCH</name>
<dbReference type="PANTHER" id="PTHR42695">
    <property type="entry name" value="GLUTAMINE AMIDOTRANSFERASE YLR126C-RELATED"/>
    <property type="match status" value="1"/>
</dbReference>
<feature type="domain" description="Glutamine amidotransferase" evidence="1">
    <location>
        <begin position="3"/>
        <end position="174"/>
    </location>
</feature>
<dbReference type="AlphaFoldDB" id="A0A075G1D6"/>
<accession>A0A075G1D6</accession>
<dbReference type="GO" id="GO:0003922">
    <property type="term" value="F:GMP synthase (glutamine-hydrolyzing) activity"/>
    <property type="evidence" value="ECO:0007669"/>
    <property type="project" value="UniProtKB-EC"/>
</dbReference>
<protein>
    <submittedName>
        <fullName evidence="2">Glutamine amidotransferase class I (GuaA)</fullName>
        <ecNumber evidence="2">6.3.5.2</ecNumber>
    </submittedName>
</protein>
<dbReference type="PANTHER" id="PTHR42695:SF5">
    <property type="entry name" value="GLUTAMINE AMIDOTRANSFERASE YLR126C-RELATED"/>
    <property type="match status" value="1"/>
</dbReference>
<reference evidence="2" key="1">
    <citation type="journal article" date="2014" name="Genome Biol. Evol.">
        <title>Pangenome evidence for extensive interdomain horizontal transfer affecting lineage core and shell genes in uncultured planktonic thaumarchaeota and euryarchaeota.</title>
        <authorList>
            <person name="Deschamps P."/>
            <person name="Zivanovic Y."/>
            <person name="Moreira D."/>
            <person name="Rodriguez-Valera F."/>
            <person name="Lopez-Garcia P."/>
        </authorList>
    </citation>
    <scope>NUCLEOTIDE SEQUENCE</scope>
</reference>
<dbReference type="InterPro" id="IPR044992">
    <property type="entry name" value="ChyE-like"/>
</dbReference>
<dbReference type="SUPFAM" id="SSF52317">
    <property type="entry name" value="Class I glutamine amidotransferase-like"/>
    <property type="match status" value="1"/>
</dbReference>
<sequence length="180" mass="20212">MLLVVDNGSIYTKNLVNFLSEKKIKFTSQKFDEVNLSDIRQFNSFILSGRRKNDRKINAVNSKIIKHVISEEKSLLGICYGAEILAITLGGTIKKSDEHVGGQETVVIKKENKICHGEIDVTESHNYEISQLGSHLHSLASSKSCKYEIVKHNNLNIFGTQFHPEMSNDGQSMIQSFLSI</sequence>
<evidence type="ECO:0000259" key="1">
    <source>
        <dbReference type="Pfam" id="PF00117"/>
    </source>
</evidence>
<dbReference type="InterPro" id="IPR017926">
    <property type="entry name" value="GATASE"/>
</dbReference>
<proteinExistence type="predicted"/>
<keyword evidence="2" id="KW-0315">Glutamine amidotransferase</keyword>
<dbReference type="EC" id="6.3.5.2" evidence="2"/>
<dbReference type="PROSITE" id="PS51273">
    <property type="entry name" value="GATASE_TYPE_1"/>
    <property type="match status" value="1"/>
</dbReference>
<evidence type="ECO:0000313" key="2">
    <source>
        <dbReference type="EMBL" id="AIE97825.1"/>
    </source>
</evidence>
<keyword evidence="2" id="KW-0436">Ligase</keyword>
<dbReference type="InterPro" id="IPR029062">
    <property type="entry name" value="Class_I_gatase-like"/>
</dbReference>
<dbReference type="Gene3D" id="3.40.50.880">
    <property type="match status" value="1"/>
</dbReference>
<keyword evidence="2" id="KW-0808">Transferase</keyword>
<organism evidence="2">
    <name type="scientific">uncultured marine thaumarchaeote KM3_03_B05</name>
    <dbReference type="NCBI Taxonomy" id="1455958"/>
    <lineage>
        <taxon>Archaea</taxon>
        <taxon>Nitrososphaerota</taxon>
        <taxon>environmental samples</taxon>
    </lineage>
</organism>
<dbReference type="PRINTS" id="PR00097">
    <property type="entry name" value="ANTSNTHASEII"/>
</dbReference>
<dbReference type="Pfam" id="PF00117">
    <property type="entry name" value="GATase"/>
    <property type="match status" value="1"/>
</dbReference>